<dbReference type="SUPFAM" id="SSF56524">
    <property type="entry name" value="Oxidoreductase molybdopterin-binding domain"/>
    <property type="match status" value="1"/>
</dbReference>
<evidence type="ECO:0000313" key="1">
    <source>
        <dbReference type="EMBL" id="MBB5172398.1"/>
    </source>
</evidence>
<dbReference type="AlphaFoldDB" id="A0A840QLZ9"/>
<accession>A0A840QLZ9</accession>
<dbReference type="Proteomes" id="UP000551878">
    <property type="component" value="Unassembled WGS sequence"/>
</dbReference>
<dbReference type="EMBL" id="JACHHB010000002">
    <property type="protein sequence ID" value="MBB5172398.1"/>
    <property type="molecule type" value="Genomic_DNA"/>
</dbReference>
<protein>
    <submittedName>
        <fullName evidence="1">Uncharacterized protein</fullName>
    </submittedName>
</protein>
<sequence length="84" mass="9779">MNRPYLTTKSLHPENQETPIRFLRTVFVPDHLFYRRNHFSYPTFSSSFFWLPIGGTVEHPQLLSFQEINALPVKSLKGVLECGV</sequence>
<proteinExistence type="predicted"/>
<dbReference type="Gene3D" id="3.90.420.10">
    <property type="entry name" value="Oxidoreductase, molybdopterin-binding domain"/>
    <property type="match status" value="1"/>
</dbReference>
<gene>
    <name evidence="1" type="ORF">HNQ41_000542</name>
</gene>
<organism evidence="1 2">
    <name type="scientific">Texcoconibacillus texcoconensis</name>
    <dbReference type="NCBI Taxonomy" id="1095777"/>
    <lineage>
        <taxon>Bacteria</taxon>
        <taxon>Bacillati</taxon>
        <taxon>Bacillota</taxon>
        <taxon>Bacilli</taxon>
        <taxon>Bacillales</taxon>
        <taxon>Bacillaceae</taxon>
        <taxon>Texcoconibacillus</taxon>
    </lineage>
</organism>
<keyword evidence="2" id="KW-1185">Reference proteome</keyword>
<evidence type="ECO:0000313" key="2">
    <source>
        <dbReference type="Proteomes" id="UP000551878"/>
    </source>
</evidence>
<dbReference type="RefSeq" id="WP_184662875.1">
    <property type="nucleotide sequence ID" value="NZ_JACHHB010000002.1"/>
</dbReference>
<comment type="caution">
    <text evidence="1">The sequence shown here is derived from an EMBL/GenBank/DDBJ whole genome shotgun (WGS) entry which is preliminary data.</text>
</comment>
<reference evidence="1 2" key="1">
    <citation type="submission" date="2020-08" db="EMBL/GenBank/DDBJ databases">
        <title>Genomic Encyclopedia of Type Strains, Phase IV (KMG-IV): sequencing the most valuable type-strain genomes for metagenomic binning, comparative biology and taxonomic classification.</title>
        <authorList>
            <person name="Goeker M."/>
        </authorList>
    </citation>
    <scope>NUCLEOTIDE SEQUENCE [LARGE SCALE GENOMIC DNA]</scope>
    <source>
        <strain evidence="1 2">DSM 24696</strain>
    </source>
</reference>
<dbReference type="InterPro" id="IPR036374">
    <property type="entry name" value="OxRdtase_Mopterin-bd_sf"/>
</dbReference>
<name>A0A840QLZ9_9BACI</name>